<dbReference type="Proteomes" id="UP001500274">
    <property type="component" value="Unassembled WGS sequence"/>
</dbReference>
<evidence type="ECO:0000313" key="2">
    <source>
        <dbReference type="Proteomes" id="UP001500274"/>
    </source>
</evidence>
<evidence type="ECO:0000313" key="1">
    <source>
        <dbReference type="EMBL" id="GAA2580176.1"/>
    </source>
</evidence>
<proteinExistence type="predicted"/>
<reference evidence="1 2" key="1">
    <citation type="journal article" date="2019" name="Int. J. Syst. Evol. Microbiol.">
        <title>The Global Catalogue of Microorganisms (GCM) 10K type strain sequencing project: providing services to taxonomists for standard genome sequencing and annotation.</title>
        <authorList>
            <consortium name="The Broad Institute Genomics Platform"/>
            <consortium name="The Broad Institute Genome Sequencing Center for Infectious Disease"/>
            <person name="Wu L."/>
            <person name="Ma J."/>
        </authorList>
    </citation>
    <scope>NUCLEOTIDE SEQUENCE [LARGE SCALE GENOMIC DNA]</scope>
    <source>
        <strain evidence="1 2">JCM 16365</strain>
    </source>
</reference>
<keyword evidence="2" id="KW-1185">Reference proteome</keyword>
<name>A0ABN3PD98_9MICO</name>
<protein>
    <submittedName>
        <fullName evidence="1">Uncharacterized protein</fullName>
    </submittedName>
</protein>
<accession>A0ABN3PD98</accession>
<gene>
    <name evidence="1" type="ORF">GCM10009862_19240</name>
</gene>
<sequence>MTLLHTILSARLLRNRIPAATPRAHGWPMDTVHTREDVLVGGHSLLGLATTRGTPAVLIHPAGHPERTGGSDAYVTLVITRVLAVAGDTRGALHVRVDGDMTEVTPDWAGSTVLGRPDAGSRAPASIETIGAAPLPGEVPQEIQAGDLLVVPCAGTIALATVRHHPATTPNERNSMETWTRCAK</sequence>
<dbReference type="EMBL" id="BAAARI010000012">
    <property type="protein sequence ID" value="GAA2580176.1"/>
    <property type="molecule type" value="Genomic_DNA"/>
</dbReference>
<comment type="caution">
    <text evidence="1">The sequence shown here is derived from an EMBL/GenBank/DDBJ whole genome shotgun (WGS) entry which is preliminary data.</text>
</comment>
<organism evidence="1 2">
    <name type="scientific">Microbacterium binotii</name>
    <dbReference type="NCBI Taxonomy" id="462710"/>
    <lineage>
        <taxon>Bacteria</taxon>
        <taxon>Bacillati</taxon>
        <taxon>Actinomycetota</taxon>
        <taxon>Actinomycetes</taxon>
        <taxon>Micrococcales</taxon>
        <taxon>Microbacteriaceae</taxon>
        <taxon>Microbacterium</taxon>
    </lineage>
</organism>